<dbReference type="InterPro" id="IPR002347">
    <property type="entry name" value="SDR_fam"/>
</dbReference>
<evidence type="ECO:0000256" key="1">
    <source>
        <dbReference type="ARBA" id="ARBA00006484"/>
    </source>
</evidence>
<feature type="non-terminal residue" evidence="3">
    <location>
        <position position="1"/>
    </location>
</feature>
<protein>
    <recommendedName>
        <fullName evidence="5">Protochlorophyllide reductase</fullName>
    </recommendedName>
</protein>
<proteinExistence type="inferred from homology"/>
<dbReference type="OrthoDB" id="542013at2759"/>
<dbReference type="PRINTS" id="PR00081">
    <property type="entry name" value="GDHRDH"/>
</dbReference>
<keyword evidence="2" id="KW-0560">Oxidoreductase</keyword>
<name>A0A3E2HQ63_SCYLI</name>
<comment type="caution">
    <text evidence="3">The sequence shown here is derived from an EMBL/GenBank/DDBJ whole genome shotgun (WGS) entry which is preliminary data.</text>
</comment>
<organism evidence="3 4">
    <name type="scientific">Scytalidium lignicola</name>
    <name type="common">Hyphomycete</name>
    <dbReference type="NCBI Taxonomy" id="5539"/>
    <lineage>
        <taxon>Eukaryota</taxon>
        <taxon>Fungi</taxon>
        <taxon>Dikarya</taxon>
        <taxon>Ascomycota</taxon>
        <taxon>Pezizomycotina</taxon>
        <taxon>Leotiomycetes</taxon>
        <taxon>Leotiomycetes incertae sedis</taxon>
        <taxon>Scytalidium</taxon>
    </lineage>
</organism>
<dbReference type="Proteomes" id="UP000258309">
    <property type="component" value="Unassembled WGS sequence"/>
</dbReference>
<feature type="non-terminal residue" evidence="3">
    <location>
        <position position="318"/>
    </location>
</feature>
<dbReference type="GO" id="GO:0016491">
    <property type="term" value="F:oxidoreductase activity"/>
    <property type="evidence" value="ECO:0007669"/>
    <property type="project" value="UniProtKB-KW"/>
</dbReference>
<dbReference type="STRING" id="5539.A0A3E2HQ63"/>
<dbReference type="PANTHER" id="PTHR24320:SF152">
    <property type="entry name" value="SHORT-CHAIN DEHYDROGENASE_REDUCTASE FAMILY PROTEIN"/>
    <property type="match status" value="1"/>
</dbReference>
<reference evidence="3 4" key="1">
    <citation type="submission" date="2018-05" db="EMBL/GenBank/DDBJ databases">
        <title>Draft genome sequence of Scytalidium lignicola DSM 105466, a ubiquitous saprotrophic fungus.</title>
        <authorList>
            <person name="Buettner E."/>
            <person name="Gebauer A.M."/>
            <person name="Hofrichter M."/>
            <person name="Liers C."/>
            <person name="Kellner H."/>
        </authorList>
    </citation>
    <scope>NUCLEOTIDE SEQUENCE [LARGE SCALE GENOMIC DNA]</scope>
    <source>
        <strain evidence="3 4">DSM 105466</strain>
    </source>
</reference>
<dbReference type="AlphaFoldDB" id="A0A3E2HQ63"/>
<evidence type="ECO:0008006" key="5">
    <source>
        <dbReference type="Google" id="ProtNLM"/>
    </source>
</evidence>
<evidence type="ECO:0000313" key="3">
    <source>
        <dbReference type="EMBL" id="RFU35496.1"/>
    </source>
</evidence>
<comment type="similarity">
    <text evidence="1">Belongs to the short-chain dehydrogenases/reductases (SDR) family.</text>
</comment>
<sequence length="318" mass="35329">MEYTRTVLITGGTSGLGFHCATNIARQHPEYLVVVASRTDNAAAESINKSLKQKNVTYLSLDLASLTNVRAFVKNWESKNFPPIQILLLNAGLQFPHKLRKTSDGMEATFAINHVGHALLFHLLYRHLDPKARVVITASGTHDPAQKTGLPDAKYTTAEELAHPTAATVNNPGRQRYATSKLVNIMWTYALNRRLSNAKKNITVVAFDPGLMPGTGLAREASGAEHWLWIHLMPRMIPLLRALLTPNIHTVEDSGASLTRLALDSEIESQSGAYFEGRKVIKSSVESYDESKQEELWGWTVKNVALDKEEAKRFEMLS</sequence>
<dbReference type="EMBL" id="NCSJ02000008">
    <property type="protein sequence ID" value="RFU35496.1"/>
    <property type="molecule type" value="Genomic_DNA"/>
</dbReference>
<evidence type="ECO:0000256" key="2">
    <source>
        <dbReference type="ARBA" id="ARBA00023002"/>
    </source>
</evidence>
<accession>A0A3E2HQ63</accession>
<gene>
    <name evidence="3" type="ORF">B7463_g858</name>
</gene>
<keyword evidence="4" id="KW-1185">Reference proteome</keyword>
<dbReference type="Gene3D" id="3.40.50.720">
    <property type="entry name" value="NAD(P)-binding Rossmann-like Domain"/>
    <property type="match status" value="1"/>
</dbReference>
<dbReference type="InterPro" id="IPR036291">
    <property type="entry name" value="NAD(P)-bd_dom_sf"/>
</dbReference>
<dbReference type="OMA" id="HDPAQKS"/>
<dbReference type="PANTHER" id="PTHR24320">
    <property type="entry name" value="RETINOL DEHYDROGENASE"/>
    <property type="match status" value="1"/>
</dbReference>
<dbReference type="Pfam" id="PF00106">
    <property type="entry name" value="adh_short"/>
    <property type="match status" value="1"/>
</dbReference>
<dbReference type="SUPFAM" id="SSF51735">
    <property type="entry name" value="NAD(P)-binding Rossmann-fold domains"/>
    <property type="match status" value="1"/>
</dbReference>
<evidence type="ECO:0000313" key="4">
    <source>
        <dbReference type="Proteomes" id="UP000258309"/>
    </source>
</evidence>